<feature type="region of interest" description="Disordered" evidence="5">
    <location>
        <begin position="285"/>
        <end position="310"/>
    </location>
</feature>
<evidence type="ECO:0000256" key="4">
    <source>
        <dbReference type="ARBA" id="ARBA00023136"/>
    </source>
</evidence>
<feature type="domain" description="PDZ" evidence="6">
    <location>
        <begin position="830"/>
        <end position="902"/>
    </location>
</feature>
<dbReference type="FunFam" id="2.30.42.10:FF:000210">
    <property type="entry name" value="Patj, isoform B"/>
    <property type="match status" value="1"/>
</dbReference>
<organism evidence="7 8">
    <name type="scientific">Drosophila mojavensis</name>
    <name type="common">Fruit fly</name>
    <dbReference type="NCBI Taxonomy" id="7230"/>
    <lineage>
        <taxon>Eukaryota</taxon>
        <taxon>Metazoa</taxon>
        <taxon>Ecdysozoa</taxon>
        <taxon>Arthropoda</taxon>
        <taxon>Hexapoda</taxon>
        <taxon>Insecta</taxon>
        <taxon>Pterygota</taxon>
        <taxon>Neoptera</taxon>
        <taxon>Endopterygota</taxon>
        <taxon>Diptera</taxon>
        <taxon>Brachycera</taxon>
        <taxon>Muscomorpha</taxon>
        <taxon>Ephydroidea</taxon>
        <taxon>Drosophilidae</taxon>
        <taxon>Drosophila</taxon>
    </lineage>
</organism>
<comment type="subcellular location">
    <subcellularLocation>
        <location evidence="1">Membrane</location>
    </subcellularLocation>
</comment>
<feature type="domain" description="PDZ" evidence="6">
    <location>
        <begin position="350"/>
        <end position="435"/>
    </location>
</feature>
<dbReference type="InterPro" id="IPR001478">
    <property type="entry name" value="PDZ"/>
</dbReference>
<evidence type="ECO:0000313" key="7">
    <source>
        <dbReference type="EMBL" id="KRG01022.1"/>
    </source>
</evidence>
<dbReference type="AlphaFoldDB" id="A0A0Q9X8K6"/>
<dbReference type="InterPro" id="IPR051342">
    <property type="entry name" value="PDZ_scaffold"/>
</dbReference>
<feature type="domain" description="PDZ" evidence="6">
    <location>
        <begin position="12"/>
        <end position="92"/>
    </location>
</feature>
<sequence>MVLSTEWSQVEVIDLINDGNGLGFILVGGRSTGVVIKALTPGGVAERDQRLQLGDHLLQIGDVNLRGFSSEQVATVLRQTGAQVRLIVARPVEPTAIDYNTLASHAPIIPTKLLSDPEELSRHLFQNPSLATATTPLDVGSLVGLVTGAPAGDTADQGNVPLPLSLPLPLPLPLPHSQSHTQTQSQSQSQSQPTQSLPLSLSLPLPPTMHAMPSMPSMPAMAPAPDTELADLPLPPIPANLASSSSSCLQDPDIVPYSILSPPPTTALLTARQSLQLPLGQCWQTEDDDDEDEAQQGEGGEDGEGGGQRAQHVDGTVIAGKRSANDGDCCSVDSESPSTYVDSPETETYVVVLHKNVYGLGITVAGYVCEEEDLSGIFVKSIIEGSAAEMSRQIQINDRIVAVDGRTLAGVTNHQAVELLRNTDIEVHLTLERFLRGRKFEHLQVALTEMKVGGGSANANDGDAQSQLSMPASPSIATLSWLPPKSADADSIVTDAGDGQLLPDFPELPSRDTVDSNMSHMLDRSDHSAPPLTNGNGSGLGHGLGGHGHDHDSGNDTDEQCPEPESELKLPQQPQPQPQPQLLPQFKSKSETESIAAAAVAEPEHGKTPTNEPDVPAFKGTDTATPAKLASPSAASLRVAWKSEFPESEILVAEINKLSGLGISLEGTVDVECGIEKRPHHYIRSILEDGPVGKQGILRPGDELLQVNEHKLQGLRHIDVVKILKELPASVKLVCARGTRAPSIINTSQNPEAFETRSLLPGGHQSLQNLLSKAQSESSLYTSSTATLTESATAAGTAAATAAVAGATVQRSKSLDNISGLALWSSDVTVVHIEKSEQGFGFSILDYQDPLDAEGSVIVIRGLIRGGAAEATNEIFPGDRLISVGEHSLQGLELDEAVAILKAMPPGRTRLGICRPLSTSDSNSNSNIASPIADSASST</sequence>
<proteinExistence type="predicted"/>
<feature type="domain" description="PDZ" evidence="6">
    <location>
        <begin position="649"/>
        <end position="739"/>
    </location>
</feature>
<feature type="region of interest" description="Disordered" evidence="5">
    <location>
        <begin position="154"/>
        <end position="215"/>
    </location>
</feature>
<keyword evidence="4" id="KW-0472">Membrane</keyword>
<dbReference type="InParanoid" id="A0A0Q9X8K6"/>
<dbReference type="Gene3D" id="2.30.42.10">
    <property type="match status" value="4"/>
</dbReference>
<dbReference type="SMART" id="SM00228">
    <property type="entry name" value="PDZ"/>
    <property type="match status" value="4"/>
</dbReference>
<dbReference type="PANTHER" id="PTHR19964">
    <property type="entry name" value="MULTIPLE PDZ DOMAIN PROTEIN"/>
    <property type="match status" value="1"/>
</dbReference>
<accession>A0A0Q9X8K6</accession>
<evidence type="ECO:0000256" key="5">
    <source>
        <dbReference type="SAM" id="MobiDB-lite"/>
    </source>
</evidence>
<feature type="compositionally biased region" description="Low complexity" evidence="5">
    <location>
        <begin position="623"/>
        <end position="633"/>
    </location>
</feature>
<feature type="compositionally biased region" description="Acidic residues" evidence="5">
    <location>
        <begin position="555"/>
        <end position="565"/>
    </location>
</feature>
<evidence type="ECO:0000256" key="2">
    <source>
        <dbReference type="ARBA" id="ARBA00022553"/>
    </source>
</evidence>
<dbReference type="CDD" id="cd06667">
    <property type="entry name" value="PDZ2_MUPP1-like"/>
    <property type="match status" value="1"/>
</dbReference>
<dbReference type="CDD" id="cd06668">
    <property type="entry name" value="PDZ4_MUPP1-like"/>
    <property type="match status" value="1"/>
</dbReference>
<feature type="region of interest" description="Disordered" evidence="5">
    <location>
        <begin position="920"/>
        <end position="939"/>
    </location>
</feature>
<dbReference type="KEGG" id="dmo:Dmoj_GI24265"/>
<dbReference type="CDD" id="cd06669">
    <property type="entry name" value="PDZ5_MUPP1-like"/>
    <property type="match status" value="1"/>
</dbReference>
<feature type="compositionally biased region" description="Low complexity" evidence="5">
    <location>
        <begin position="175"/>
        <end position="215"/>
    </location>
</feature>
<feature type="region of interest" description="Disordered" evidence="5">
    <location>
        <begin position="489"/>
        <end position="633"/>
    </location>
</feature>
<dbReference type="CDD" id="cd06791">
    <property type="entry name" value="PDZ3_MUPP1-like"/>
    <property type="match status" value="1"/>
</dbReference>
<evidence type="ECO:0000259" key="6">
    <source>
        <dbReference type="PROSITE" id="PS50106"/>
    </source>
</evidence>
<keyword evidence="2" id="KW-0597">Phosphoprotein</keyword>
<keyword evidence="8" id="KW-1185">Reference proteome</keyword>
<reference evidence="7 8" key="1">
    <citation type="journal article" date="2007" name="Nature">
        <title>Evolution of genes and genomes on the Drosophila phylogeny.</title>
        <authorList>
            <consortium name="Drosophila 12 Genomes Consortium"/>
            <person name="Clark A.G."/>
            <person name="Eisen M.B."/>
            <person name="Smith D.R."/>
            <person name="Bergman C.M."/>
            <person name="Oliver B."/>
            <person name="Markow T.A."/>
            <person name="Kaufman T.C."/>
            <person name="Kellis M."/>
            <person name="Gelbart W."/>
            <person name="Iyer V.N."/>
            <person name="Pollard D.A."/>
            <person name="Sackton T.B."/>
            <person name="Larracuente A.M."/>
            <person name="Singh N.D."/>
            <person name="Abad J.P."/>
            <person name="Abt D.N."/>
            <person name="Adryan B."/>
            <person name="Aguade M."/>
            <person name="Akashi H."/>
            <person name="Anderson W.W."/>
            <person name="Aquadro C.F."/>
            <person name="Ardell D.H."/>
            <person name="Arguello R."/>
            <person name="Artieri C.G."/>
            <person name="Barbash D.A."/>
            <person name="Barker D."/>
            <person name="Barsanti P."/>
            <person name="Batterham P."/>
            <person name="Batzoglou S."/>
            <person name="Begun D."/>
            <person name="Bhutkar A."/>
            <person name="Blanco E."/>
            <person name="Bosak S.A."/>
            <person name="Bradley R.K."/>
            <person name="Brand A.D."/>
            <person name="Brent M.R."/>
            <person name="Brooks A.N."/>
            <person name="Brown R.H."/>
            <person name="Butlin R.K."/>
            <person name="Caggese C."/>
            <person name="Calvi B.R."/>
            <person name="Bernardo de Carvalho A."/>
            <person name="Caspi A."/>
            <person name="Castrezana S."/>
            <person name="Celniker S.E."/>
            <person name="Chang J.L."/>
            <person name="Chapple C."/>
            <person name="Chatterji S."/>
            <person name="Chinwalla A."/>
            <person name="Civetta A."/>
            <person name="Clifton S.W."/>
            <person name="Comeron J.M."/>
            <person name="Costello J.C."/>
            <person name="Coyne J.A."/>
            <person name="Daub J."/>
            <person name="David R.G."/>
            <person name="Delcher A.L."/>
            <person name="Delehaunty K."/>
            <person name="Do C.B."/>
            <person name="Ebling H."/>
            <person name="Edwards K."/>
            <person name="Eickbush T."/>
            <person name="Evans J.D."/>
            <person name="Filipski A."/>
            <person name="Findeiss S."/>
            <person name="Freyhult E."/>
            <person name="Fulton L."/>
            <person name="Fulton R."/>
            <person name="Garcia A.C."/>
            <person name="Gardiner A."/>
            <person name="Garfield D.A."/>
            <person name="Garvin B.E."/>
            <person name="Gibson G."/>
            <person name="Gilbert D."/>
            <person name="Gnerre S."/>
            <person name="Godfrey J."/>
            <person name="Good R."/>
            <person name="Gotea V."/>
            <person name="Gravely B."/>
            <person name="Greenberg A.J."/>
            <person name="Griffiths-Jones S."/>
            <person name="Gross S."/>
            <person name="Guigo R."/>
            <person name="Gustafson E.A."/>
            <person name="Haerty W."/>
            <person name="Hahn M.W."/>
            <person name="Halligan D.L."/>
            <person name="Halpern A.L."/>
            <person name="Halter G.M."/>
            <person name="Han M.V."/>
            <person name="Heger A."/>
            <person name="Hillier L."/>
            <person name="Hinrichs A.S."/>
            <person name="Holmes I."/>
            <person name="Hoskins R.A."/>
            <person name="Hubisz M.J."/>
            <person name="Hultmark D."/>
            <person name="Huntley M.A."/>
            <person name="Jaffe D.B."/>
            <person name="Jagadeeshan S."/>
            <person name="Jeck W.R."/>
            <person name="Johnson J."/>
            <person name="Jones C.D."/>
            <person name="Jordan W.C."/>
            <person name="Karpen G.H."/>
            <person name="Kataoka E."/>
            <person name="Keightley P.D."/>
            <person name="Kheradpour P."/>
            <person name="Kirkness E.F."/>
            <person name="Koerich L.B."/>
            <person name="Kristiansen K."/>
            <person name="Kudrna D."/>
            <person name="Kulathinal R.J."/>
            <person name="Kumar S."/>
            <person name="Kwok R."/>
            <person name="Lander E."/>
            <person name="Langley C.H."/>
            <person name="Lapoint R."/>
            <person name="Lazzaro B.P."/>
            <person name="Lee S.J."/>
            <person name="Levesque L."/>
            <person name="Li R."/>
            <person name="Lin C.F."/>
            <person name="Lin M.F."/>
            <person name="Lindblad-Toh K."/>
            <person name="Llopart A."/>
            <person name="Long M."/>
            <person name="Low L."/>
            <person name="Lozovsky E."/>
            <person name="Lu J."/>
            <person name="Luo M."/>
            <person name="Machado C.A."/>
            <person name="Makalowski W."/>
            <person name="Marzo M."/>
            <person name="Matsuda M."/>
            <person name="Matzkin L."/>
            <person name="McAllister B."/>
            <person name="McBride C.S."/>
            <person name="McKernan B."/>
            <person name="McKernan K."/>
            <person name="Mendez-Lago M."/>
            <person name="Minx P."/>
            <person name="Mollenhauer M.U."/>
            <person name="Montooth K."/>
            <person name="Mount S.M."/>
            <person name="Mu X."/>
            <person name="Myers E."/>
            <person name="Negre B."/>
            <person name="Newfeld S."/>
            <person name="Nielsen R."/>
            <person name="Noor M.A."/>
            <person name="O'Grady P."/>
            <person name="Pachter L."/>
            <person name="Papaceit M."/>
            <person name="Parisi M.J."/>
            <person name="Parisi M."/>
            <person name="Parts L."/>
            <person name="Pedersen J.S."/>
            <person name="Pesole G."/>
            <person name="Phillippy A.M."/>
            <person name="Ponting C.P."/>
            <person name="Pop M."/>
            <person name="Porcelli D."/>
            <person name="Powell J.R."/>
            <person name="Prohaska S."/>
            <person name="Pruitt K."/>
            <person name="Puig M."/>
            <person name="Quesneville H."/>
            <person name="Ram K.R."/>
            <person name="Rand D."/>
            <person name="Rasmussen M.D."/>
            <person name="Reed L.K."/>
            <person name="Reenan R."/>
            <person name="Reily A."/>
            <person name="Remington K.A."/>
            <person name="Rieger T.T."/>
            <person name="Ritchie M.G."/>
            <person name="Robin C."/>
            <person name="Rogers Y.H."/>
            <person name="Rohde C."/>
            <person name="Rozas J."/>
            <person name="Rubenfield M.J."/>
            <person name="Ruiz A."/>
            <person name="Russo S."/>
            <person name="Salzberg S.L."/>
            <person name="Sanchez-Gracia A."/>
            <person name="Saranga D.J."/>
            <person name="Sato H."/>
            <person name="Schaeffer S.W."/>
            <person name="Schatz M.C."/>
            <person name="Schlenke T."/>
            <person name="Schwartz R."/>
            <person name="Segarra C."/>
            <person name="Singh R.S."/>
            <person name="Sirot L."/>
            <person name="Sirota M."/>
            <person name="Sisneros N.B."/>
            <person name="Smith C.D."/>
            <person name="Smith T.F."/>
            <person name="Spieth J."/>
            <person name="Stage D.E."/>
            <person name="Stark A."/>
            <person name="Stephan W."/>
            <person name="Strausberg R.L."/>
            <person name="Strempel S."/>
            <person name="Sturgill D."/>
            <person name="Sutton G."/>
            <person name="Sutton G.G."/>
            <person name="Tao W."/>
            <person name="Teichmann S."/>
            <person name="Tobari Y.N."/>
            <person name="Tomimura Y."/>
            <person name="Tsolas J.M."/>
            <person name="Valente V.L."/>
            <person name="Venter E."/>
            <person name="Venter J.C."/>
            <person name="Vicario S."/>
            <person name="Vieira F.G."/>
            <person name="Vilella A.J."/>
            <person name="Villasante A."/>
            <person name="Walenz B."/>
            <person name="Wang J."/>
            <person name="Wasserman M."/>
            <person name="Watts T."/>
            <person name="Wilson D."/>
            <person name="Wilson R.K."/>
            <person name="Wing R.A."/>
            <person name="Wolfner M.F."/>
            <person name="Wong A."/>
            <person name="Wong G.K."/>
            <person name="Wu C.I."/>
            <person name="Wu G."/>
            <person name="Yamamoto D."/>
            <person name="Yang H.P."/>
            <person name="Yang S.P."/>
            <person name="Yorke J.A."/>
            <person name="Yoshida K."/>
            <person name="Zdobnov E."/>
            <person name="Zhang P."/>
            <person name="Zhang Y."/>
            <person name="Zimin A.V."/>
            <person name="Baldwin J."/>
            <person name="Abdouelleil A."/>
            <person name="Abdulkadir J."/>
            <person name="Abebe A."/>
            <person name="Abera B."/>
            <person name="Abreu J."/>
            <person name="Acer S.C."/>
            <person name="Aftuck L."/>
            <person name="Alexander A."/>
            <person name="An P."/>
            <person name="Anderson E."/>
            <person name="Anderson S."/>
            <person name="Arachi H."/>
            <person name="Azer M."/>
            <person name="Bachantsang P."/>
            <person name="Barry A."/>
            <person name="Bayul T."/>
            <person name="Berlin A."/>
            <person name="Bessette D."/>
            <person name="Bloom T."/>
            <person name="Blye J."/>
            <person name="Boguslavskiy L."/>
            <person name="Bonnet C."/>
            <person name="Boukhgalter B."/>
            <person name="Bourzgui I."/>
            <person name="Brown A."/>
            <person name="Cahill P."/>
            <person name="Channer S."/>
            <person name="Cheshatsang Y."/>
            <person name="Chuda L."/>
            <person name="Citroen M."/>
            <person name="Collymore A."/>
            <person name="Cooke P."/>
            <person name="Costello M."/>
            <person name="D'Aco K."/>
            <person name="Daza R."/>
            <person name="De Haan G."/>
            <person name="DeGray S."/>
            <person name="DeMaso C."/>
            <person name="Dhargay N."/>
            <person name="Dooley K."/>
            <person name="Dooley E."/>
            <person name="Doricent M."/>
            <person name="Dorje P."/>
            <person name="Dorjee K."/>
            <person name="Dupes A."/>
            <person name="Elong R."/>
            <person name="Falk J."/>
            <person name="Farina A."/>
            <person name="Faro S."/>
            <person name="Ferguson D."/>
            <person name="Fisher S."/>
            <person name="Foley C.D."/>
            <person name="Franke A."/>
            <person name="Friedrich D."/>
            <person name="Gadbois L."/>
            <person name="Gearin G."/>
            <person name="Gearin C.R."/>
            <person name="Giannoukos G."/>
            <person name="Goode T."/>
            <person name="Graham J."/>
            <person name="Grandbois E."/>
            <person name="Grewal S."/>
            <person name="Gyaltsen K."/>
            <person name="Hafez N."/>
            <person name="Hagos B."/>
            <person name="Hall J."/>
            <person name="Henson C."/>
            <person name="Hollinger A."/>
            <person name="Honan T."/>
            <person name="Huard M.D."/>
            <person name="Hughes L."/>
            <person name="Hurhula B."/>
            <person name="Husby M.E."/>
            <person name="Kamat A."/>
            <person name="Kanga B."/>
            <person name="Kashin S."/>
            <person name="Khazanovich D."/>
            <person name="Kisner P."/>
            <person name="Lance K."/>
            <person name="Lara M."/>
            <person name="Lee W."/>
            <person name="Lennon N."/>
            <person name="Letendre F."/>
            <person name="LeVine R."/>
            <person name="Lipovsky A."/>
            <person name="Liu X."/>
            <person name="Liu J."/>
            <person name="Liu S."/>
            <person name="Lokyitsang T."/>
            <person name="Lokyitsang Y."/>
            <person name="Lubonja R."/>
            <person name="Lui A."/>
            <person name="MacDonald P."/>
            <person name="Magnisalis V."/>
            <person name="Maru K."/>
            <person name="Matthews C."/>
            <person name="McCusker W."/>
            <person name="McDonough S."/>
            <person name="Mehta T."/>
            <person name="Meldrim J."/>
            <person name="Meneus L."/>
            <person name="Mihai O."/>
            <person name="Mihalev A."/>
            <person name="Mihova T."/>
            <person name="Mittelman R."/>
            <person name="Mlenga V."/>
            <person name="Montmayeur A."/>
            <person name="Mulrain L."/>
            <person name="Navidi A."/>
            <person name="Naylor J."/>
            <person name="Negash T."/>
            <person name="Nguyen T."/>
            <person name="Nguyen N."/>
            <person name="Nicol R."/>
            <person name="Norbu C."/>
            <person name="Norbu N."/>
            <person name="Novod N."/>
            <person name="O'Neill B."/>
            <person name="Osman S."/>
            <person name="Markiewicz E."/>
            <person name="Oyono O.L."/>
            <person name="Patti C."/>
            <person name="Phunkhang P."/>
            <person name="Pierre F."/>
            <person name="Priest M."/>
            <person name="Raghuraman S."/>
            <person name="Rege F."/>
            <person name="Reyes R."/>
            <person name="Rise C."/>
            <person name="Rogov P."/>
            <person name="Ross K."/>
            <person name="Ryan E."/>
            <person name="Settipalli S."/>
            <person name="Shea T."/>
            <person name="Sherpa N."/>
            <person name="Shi L."/>
            <person name="Shih D."/>
            <person name="Sparrow T."/>
            <person name="Spaulding J."/>
            <person name="Stalker J."/>
            <person name="Stange-Thomann N."/>
            <person name="Stavropoulos S."/>
            <person name="Stone C."/>
            <person name="Strader C."/>
            <person name="Tesfaye S."/>
            <person name="Thomson T."/>
            <person name="Thoulutsang Y."/>
            <person name="Thoulutsang D."/>
            <person name="Topham K."/>
            <person name="Topping I."/>
            <person name="Tsamla T."/>
            <person name="Vassiliev H."/>
            <person name="Vo A."/>
            <person name="Wangchuk T."/>
            <person name="Wangdi T."/>
            <person name="Weiand M."/>
            <person name="Wilkinson J."/>
            <person name="Wilson A."/>
            <person name="Yadav S."/>
            <person name="Young G."/>
            <person name="Yu Q."/>
            <person name="Zembek L."/>
            <person name="Zhong D."/>
            <person name="Zimmer A."/>
            <person name="Zwirko Z."/>
            <person name="Jaffe D.B."/>
            <person name="Alvarez P."/>
            <person name="Brockman W."/>
            <person name="Butler J."/>
            <person name="Chin C."/>
            <person name="Gnerre S."/>
            <person name="Grabherr M."/>
            <person name="Kleber M."/>
            <person name="Mauceli E."/>
            <person name="MacCallum I."/>
        </authorList>
    </citation>
    <scope>NUCLEOTIDE SEQUENCE [LARGE SCALE GENOMIC DNA]</scope>
    <source>
        <strain evidence="8">Tucson 15081-1352.22</strain>
    </source>
</reference>
<dbReference type="Pfam" id="PF00595">
    <property type="entry name" value="PDZ"/>
    <property type="match status" value="4"/>
</dbReference>
<evidence type="ECO:0000256" key="3">
    <source>
        <dbReference type="ARBA" id="ARBA00022737"/>
    </source>
</evidence>
<dbReference type="PANTHER" id="PTHR19964:SF20">
    <property type="entry name" value="PATJ HOMOLOG-LIKE PROTEIN"/>
    <property type="match status" value="1"/>
</dbReference>
<dbReference type="InterPro" id="IPR036034">
    <property type="entry name" value="PDZ_sf"/>
</dbReference>
<feature type="compositionally biased region" description="Acidic residues" evidence="5">
    <location>
        <begin position="285"/>
        <end position="304"/>
    </location>
</feature>
<name>A0A0Q9X8K6_DROMO</name>
<dbReference type="FunCoup" id="A0A0Q9X8K6">
    <property type="interactions" value="37"/>
</dbReference>
<keyword evidence="3" id="KW-0677">Repeat</keyword>
<dbReference type="FunFam" id="2.30.42.10:FF:000070">
    <property type="entry name" value="Multiple PDZ domain protein"/>
    <property type="match status" value="1"/>
</dbReference>
<dbReference type="PROSITE" id="PS50106">
    <property type="entry name" value="PDZ"/>
    <property type="match status" value="4"/>
</dbReference>
<dbReference type="OrthoDB" id="6022242at2759"/>
<feature type="compositionally biased region" description="Pro residues" evidence="5">
    <location>
        <begin position="164"/>
        <end position="174"/>
    </location>
</feature>
<dbReference type="GO" id="GO:0016020">
    <property type="term" value="C:membrane"/>
    <property type="evidence" value="ECO:0007669"/>
    <property type="project" value="UniProtKB-SubCell"/>
</dbReference>
<dbReference type="Proteomes" id="UP000009192">
    <property type="component" value="Unassembled WGS sequence"/>
</dbReference>
<evidence type="ECO:0000313" key="8">
    <source>
        <dbReference type="Proteomes" id="UP000009192"/>
    </source>
</evidence>
<feature type="compositionally biased region" description="Gly residues" evidence="5">
    <location>
        <begin position="536"/>
        <end position="546"/>
    </location>
</feature>
<dbReference type="EMBL" id="CH933806">
    <property type="protein sequence ID" value="KRG01022.1"/>
    <property type="molecule type" value="Genomic_DNA"/>
</dbReference>
<gene>
    <name evidence="7" type="primary">Dmoj\GI24265</name>
    <name evidence="7" type="ORF">Dmoj_GI24265</name>
</gene>
<evidence type="ECO:0000256" key="1">
    <source>
        <dbReference type="ARBA" id="ARBA00004370"/>
    </source>
</evidence>
<dbReference type="SUPFAM" id="SSF50156">
    <property type="entry name" value="PDZ domain-like"/>
    <property type="match status" value="4"/>
</dbReference>
<protein>
    <submittedName>
        <fullName evidence="7">Uncharacterized protein, isoform B</fullName>
    </submittedName>
</protein>